<name>A0A316ZC28_9BASI</name>
<sequence length="110" mass="11672">MRSVPPPHFQQHEGLLSRAALGLSWACLAWALDVSHAVRQQSAGVRSQRESESPAARRRPSARCSEGPPIASDAVAGTLVLSAAGGLTLGCRSMRRSEQARLGLCEAQAR</sequence>
<protein>
    <submittedName>
        <fullName evidence="2">Uncharacterized protein</fullName>
    </submittedName>
</protein>
<gene>
    <name evidence="2" type="ORF">FA09DRAFT_241882</name>
</gene>
<evidence type="ECO:0000313" key="3">
    <source>
        <dbReference type="Proteomes" id="UP000245946"/>
    </source>
</evidence>
<dbReference type="Proteomes" id="UP000245946">
    <property type="component" value="Unassembled WGS sequence"/>
</dbReference>
<dbReference type="GeneID" id="37267189"/>
<dbReference type="EMBL" id="KZ819289">
    <property type="protein sequence ID" value="PWN99101.1"/>
    <property type="molecule type" value="Genomic_DNA"/>
</dbReference>
<evidence type="ECO:0000313" key="2">
    <source>
        <dbReference type="EMBL" id="PWN99101.1"/>
    </source>
</evidence>
<dbReference type="RefSeq" id="XP_025599380.1">
    <property type="nucleotide sequence ID" value="XM_025739643.1"/>
</dbReference>
<dbReference type="AlphaFoldDB" id="A0A316ZC28"/>
<keyword evidence="3" id="KW-1185">Reference proteome</keyword>
<reference evidence="2 3" key="1">
    <citation type="journal article" date="2018" name="Mol. Biol. Evol.">
        <title>Broad Genomic Sampling Reveals a Smut Pathogenic Ancestry of the Fungal Clade Ustilaginomycotina.</title>
        <authorList>
            <person name="Kijpornyongpan T."/>
            <person name="Mondo S.J."/>
            <person name="Barry K."/>
            <person name="Sandor L."/>
            <person name="Lee J."/>
            <person name="Lipzen A."/>
            <person name="Pangilinan J."/>
            <person name="LaButti K."/>
            <person name="Hainaut M."/>
            <person name="Henrissat B."/>
            <person name="Grigoriev I.V."/>
            <person name="Spatafora J.W."/>
            <person name="Aime M.C."/>
        </authorList>
    </citation>
    <scope>NUCLEOTIDE SEQUENCE [LARGE SCALE GENOMIC DNA]</scope>
    <source>
        <strain evidence="2 3">MCA 4186</strain>
    </source>
</reference>
<accession>A0A316ZC28</accession>
<organism evidence="2 3">
    <name type="scientific">Tilletiopsis washingtonensis</name>
    <dbReference type="NCBI Taxonomy" id="58919"/>
    <lineage>
        <taxon>Eukaryota</taxon>
        <taxon>Fungi</taxon>
        <taxon>Dikarya</taxon>
        <taxon>Basidiomycota</taxon>
        <taxon>Ustilaginomycotina</taxon>
        <taxon>Exobasidiomycetes</taxon>
        <taxon>Entylomatales</taxon>
        <taxon>Entylomatales incertae sedis</taxon>
        <taxon>Tilletiopsis</taxon>
    </lineage>
</organism>
<proteinExistence type="predicted"/>
<evidence type="ECO:0000256" key="1">
    <source>
        <dbReference type="SAM" id="MobiDB-lite"/>
    </source>
</evidence>
<feature type="region of interest" description="Disordered" evidence="1">
    <location>
        <begin position="40"/>
        <end position="70"/>
    </location>
</feature>